<dbReference type="InterPro" id="IPR050738">
    <property type="entry name" value="Sulfatase"/>
</dbReference>
<dbReference type="PANTHER" id="PTHR42693">
    <property type="entry name" value="ARYLSULFATASE FAMILY MEMBER"/>
    <property type="match status" value="1"/>
</dbReference>
<dbReference type="GO" id="GO:0004065">
    <property type="term" value="F:arylsulfatase activity"/>
    <property type="evidence" value="ECO:0007669"/>
    <property type="project" value="TreeGrafter"/>
</dbReference>
<dbReference type="Gene3D" id="3.40.720.10">
    <property type="entry name" value="Alkaline Phosphatase, subunit A"/>
    <property type="match status" value="1"/>
</dbReference>
<comment type="caution">
    <text evidence="4">The sequence shown here is derived from an EMBL/GenBank/DDBJ whole genome shotgun (WGS) entry which is preliminary data.</text>
</comment>
<feature type="domain" description="Sulfatase N-terminal" evidence="3">
    <location>
        <begin position="5"/>
        <end position="161"/>
    </location>
</feature>
<protein>
    <recommendedName>
        <fullName evidence="3">Sulfatase N-terminal domain-containing protein</fullName>
    </recommendedName>
</protein>
<dbReference type="PANTHER" id="PTHR42693:SF53">
    <property type="entry name" value="ENDO-4-O-SULFATASE"/>
    <property type="match status" value="1"/>
</dbReference>
<evidence type="ECO:0000313" key="4">
    <source>
        <dbReference type="EMBL" id="GAI10813.1"/>
    </source>
</evidence>
<gene>
    <name evidence="4" type="ORF">S06H3_17892</name>
</gene>
<dbReference type="AlphaFoldDB" id="X1KVU0"/>
<sequence length="174" mass="19238">MTGRPNIIQITTHDSGRHFGCYGHSTLHTSTIDELAADGVRFTNYYCTVPICSASRASQLTGLYPQSNGLLDLTGFGWRLKDDVQHMSRVLKTAGYRTLLFGVQHEVSRNELDRLAFDTMGERHGTADVVAGEAVKFLRKEAKSQQPFYAQIGFVETHTPFDRGGTKPDTAKGV</sequence>
<dbReference type="InterPro" id="IPR017850">
    <property type="entry name" value="Alkaline_phosphatase_core_sf"/>
</dbReference>
<dbReference type="EMBL" id="BARV01008988">
    <property type="protein sequence ID" value="GAI10813.1"/>
    <property type="molecule type" value="Genomic_DNA"/>
</dbReference>
<comment type="similarity">
    <text evidence="1">Belongs to the sulfatase family.</text>
</comment>
<evidence type="ECO:0000256" key="2">
    <source>
        <dbReference type="ARBA" id="ARBA00022801"/>
    </source>
</evidence>
<dbReference type="Pfam" id="PF00884">
    <property type="entry name" value="Sulfatase"/>
    <property type="match status" value="1"/>
</dbReference>
<keyword evidence="2" id="KW-0378">Hydrolase</keyword>
<evidence type="ECO:0000256" key="1">
    <source>
        <dbReference type="ARBA" id="ARBA00008779"/>
    </source>
</evidence>
<proteinExistence type="inferred from homology"/>
<feature type="non-terminal residue" evidence="4">
    <location>
        <position position="174"/>
    </location>
</feature>
<evidence type="ECO:0000259" key="3">
    <source>
        <dbReference type="Pfam" id="PF00884"/>
    </source>
</evidence>
<name>X1KVU0_9ZZZZ</name>
<dbReference type="SUPFAM" id="SSF53649">
    <property type="entry name" value="Alkaline phosphatase-like"/>
    <property type="match status" value="1"/>
</dbReference>
<dbReference type="InterPro" id="IPR000917">
    <property type="entry name" value="Sulfatase_N"/>
</dbReference>
<organism evidence="4">
    <name type="scientific">marine sediment metagenome</name>
    <dbReference type="NCBI Taxonomy" id="412755"/>
    <lineage>
        <taxon>unclassified sequences</taxon>
        <taxon>metagenomes</taxon>
        <taxon>ecological metagenomes</taxon>
    </lineage>
</organism>
<reference evidence="4" key="1">
    <citation type="journal article" date="2014" name="Front. Microbiol.">
        <title>High frequency of phylogenetically diverse reductive dehalogenase-homologous genes in deep subseafloor sedimentary metagenomes.</title>
        <authorList>
            <person name="Kawai M."/>
            <person name="Futagami T."/>
            <person name="Toyoda A."/>
            <person name="Takaki Y."/>
            <person name="Nishi S."/>
            <person name="Hori S."/>
            <person name="Arai W."/>
            <person name="Tsubouchi T."/>
            <person name="Morono Y."/>
            <person name="Uchiyama I."/>
            <person name="Ito T."/>
            <person name="Fujiyama A."/>
            <person name="Inagaki F."/>
            <person name="Takami H."/>
        </authorList>
    </citation>
    <scope>NUCLEOTIDE SEQUENCE</scope>
    <source>
        <strain evidence="4">Expedition CK06-06</strain>
    </source>
</reference>
<accession>X1KVU0</accession>